<keyword evidence="3" id="KW-1185">Reference proteome</keyword>
<evidence type="ECO:0008006" key="4">
    <source>
        <dbReference type="Google" id="ProtNLM"/>
    </source>
</evidence>
<dbReference type="EMBL" id="SSMQ01000015">
    <property type="protein sequence ID" value="TKD07849.1"/>
    <property type="molecule type" value="Genomic_DNA"/>
</dbReference>
<protein>
    <recommendedName>
        <fullName evidence="4">Lipoprotein</fullName>
    </recommendedName>
</protein>
<feature type="chain" id="PRO_5020669138" description="Lipoprotein" evidence="1">
    <location>
        <begin position="22"/>
        <end position="87"/>
    </location>
</feature>
<organism evidence="2 3">
    <name type="scientific">Polyangium fumosum</name>
    <dbReference type="NCBI Taxonomy" id="889272"/>
    <lineage>
        <taxon>Bacteria</taxon>
        <taxon>Pseudomonadati</taxon>
        <taxon>Myxococcota</taxon>
        <taxon>Polyangia</taxon>
        <taxon>Polyangiales</taxon>
        <taxon>Polyangiaceae</taxon>
        <taxon>Polyangium</taxon>
    </lineage>
</organism>
<name>A0A4U1JCK0_9BACT</name>
<reference evidence="2 3" key="1">
    <citation type="submission" date="2019-04" db="EMBL/GenBank/DDBJ databases">
        <authorList>
            <person name="Li Y."/>
            <person name="Wang J."/>
        </authorList>
    </citation>
    <scope>NUCLEOTIDE SEQUENCE [LARGE SCALE GENOMIC DNA]</scope>
    <source>
        <strain evidence="2 3">DSM 14668</strain>
    </source>
</reference>
<sequence>MNTRMGKRLFGALVLACLAMAGCSDEGQRSCPSDFTCADLVTNTCGEDGACGSSQSCASAKKLEQAGDRGACEAAWCSLGESYKECD</sequence>
<comment type="caution">
    <text evidence="2">The sequence shown here is derived from an EMBL/GenBank/DDBJ whole genome shotgun (WGS) entry which is preliminary data.</text>
</comment>
<dbReference type="RefSeq" id="WP_136929937.1">
    <property type="nucleotide sequence ID" value="NZ_SSMQ01000015.1"/>
</dbReference>
<dbReference type="PROSITE" id="PS51257">
    <property type="entry name" value="PROKAR_LIPOPROTEIN"/>
    <property type="match status" value="1"/>
</dbReference>
<feature type="signal peptide" evidence="1">
    <location>
        <begin position="1"/>
        <end position="21"/>
    </location>
</feature>
<evidence type="ECO:0000313" key="3">
    <source>
        <dbReference type="Proteomes" id="UP000309215"/>
    </source>
</evidence>
<evidence type="ECO:0000313" key="2">
    <source>
        <dbReference type="EMBL" id="TKD07849.1"/>
    </source>
</evidence>
<gene>
    <name evidence="2" type="ORF">E8A74_16265</name>
</gene>
<accession>A0A4U1JCK0</accession>
<dbReference type="AlphaFoldDB" id="A0A4U1JCK0"/>
<proteinExistence type="predicted"/>
<dbReference type="Proteomes" id="UP000309215">
    <property type="component" value="Unassembled WGS sequence"/>
</dbReference>
<keyword evidence="1" id="KW-0732">Signal</keyword>
<evidence type="ECO:0000256" key="1">
    <source>
        <dbReference type="SAM" id="SignalP"/>
    </source>
</evidence>